<reference evidence="1 2" key="1">
    <citation type="submission" date="2023-07" db="EMBL/GenBank/DDBJ databases">
        <title>Sorghum-associated microbial communities from plants grown in Nebraska, USA.</title>
        <authorList>
            <person name="Schachtman D."/>
        </authorList>
    </citation>
    <scope>NUCLEOTIDE SEQUENCE [LARGE SCALE GENOMIC DNA]</scope>
    <source>
        <strain evidence="1 2">DS1316</strain>
    </source>
</reference>
<accession>A0ABU1M0Z7</accession>
<dbReference type="EMBL" id="JAVDRP010000022">
    <property type="protein sequence ID" value="MDR6412681.1"/>
    <property type="molecule type" value="Genomic_DNA"/>
</dbReference>
<organism evidence="1 2">
    <name type="scientific">Paraburkholderia terricola</name>
    <dbReference type="NCBI Taxonomy" id="169427"/>
    <lineage>
        <taxon>Bacteria</taxon>
        <taxon>Pseudomonadati</taxon>
        <taxon>Pseudomonadota</taxon>
        <taxon>Betaproteobacteria</taxon>
        <taxon>Burkholderiales</taxon>
        <taxon>Burkholderiaceae</taxon>
        <taxon>Paraburkholderia</taxon>
    </lineage>
</organism>
<protein>
    <submittedName>
        <fullName evidence="1">Uncharacterized protein</fullName>
    </submittedName>
</protein>
<gene>
    <name evidence="1" type="ORF">J2804_006117</name>
</gene>
<proteinExistence type="predicted"/>
<dbReference type="Proteomes" id="UP001264340">
    <property type="component" value="Unassembled WGS sequence"/>
</dbReference>
<sequence length="30" mass="3281">MPIFLSHGQQADNTATAMKVVNNQRIIANP</sequence>
<keyword evidence="2" id="KW-1185">Reference proteome</keyword>
<name>A0ABU1M0Z7_9BURK</name>
<comment type="caution">
    <text evidence="1">The sequence shown here is derived from an EMBL/GenBank/DDBJ whole genome shotgun (WGS) entry which is preliminary data.</text>
</comment>
<evidence type="ECO:0000313" key="2">
    <source>
        <dbReference type="Proteomes" id="UP001264340"/>
    </source>
</evidence>
<evidence type="ECO:0000313" key="1">
    <source>
        <dbReference type="EMBL" id="MDR6412681.1"/>
    </source>
</evidence>